<accession>A0A4C1XCE0</accession>
<dbReference type="Proteomes" id="UP000299102">
    <property type="component" value="Unassembled WGS sequence"/>
</dbReference>
<reference evidence="2 3" key="1">
    <citation type="journal article" date="2019" name="Commun. Biol.">
        <title>The bagworm genome reveals a unique fibroin gene that provides high tensile strength.</title>
        <authorList>
            <person name="Kono N."/>
            <person name="Nakamura H."/>
            <person name="Ohtoshi R."/>
            <person name="Tomita M."/>
            <person name="Numata K."/>
            <person name="Arakawa K."/>
        </authorList>
    </citation>
    <scope>NUCLEOTIDE SEQUENCE [LARGE SCALE GENOMIC DNA]</scope>
</reference>
<proteinExistence type="predicted"/>
<evidence type="ECO:0000313" key="3">
    <source>
        <dbReference type="Proteomes" id="UP000299102"/>
    </source>
</evidence>
<feature type="region of interest" description="Disordered" evidence="1">
    <location>
        <begin position="25"/>
        <end position="90"/>
    </location>
</feature>
<comment type="caution">
    <text evidence="2">The sequence shown here is derived from an EMBL/GenBank/DDBJ whole genome shotgun (WGS) entry which is preliminary data.</text>
</comment>
<gene>
    <name evidence="2" type="ORF">EVAR_41269_1</name>
</gene>
<organism evidence="2 3">
    <name type="scientific">Eumeta variegata</name>
    <name type="common">Bagworm moth</name>
    <name type="synonym">Eumeta japonica</name>
    <dbReference type="NCBI Taxonomy" id="151549"/>
    <lineage>
        <taxon>Eukaryota</taxon>
        <taxon>Metazoa</taxon>
        <taxon>Ecdysozoa</taxon>
        <taxon>Arthropoda</taxon>
        <taxon>Hexapoda</taxon>
        <taxon>Insecta</taxon>
        <taxon>Pterygota</taxon>
        <taxon>Neoptera</taxon>
        <taxon>Endopterygota</taxon>
        <taxon>Lepidoptera</taxon>
        <taxon>Glossata</taxon>
        <taxon>Ditrysia</taxon>
        <taxon>Tineoidea</taxon>
        <taxon>Psychidae</taxon>
        <taxon>Oiketicinae</taxon>
        <taxon>Eumeta</taxon>
    </lineage>
</organism>
<dbReference type="AlphaFoldDB" id="A0A4C1XCE0"/>
<name>A0A4C1XCE0_EUMVA</name>
<feature type="compositionally biased region" description="Basic residues" evidence="1">
    <location>
        <begin position="65"/>
        <end position="75"/>
    </location>
</feature>
<keyword evidence="3" id="KW-1185">Reference proteome</keyword>
<dbReference type="EMBL" id="BGZK01000776">
    <property type="protein sequence ID" value="GBP59987.1"/>
    <property type="molecule type" value="Genomic_DNA"/>
</dbReference>
<evidence type="ECO:0000256" key="1">
    <source>
        <dbReference type="SAM" id="MobiDB-lite"/>
    </source>
</evidence>
<evidence type="ECO:0000313" key="2">
    <source>
        <dbReference type="EMBL" id="GBP59987.1"/>
    </source>
</evidence>
<sequence>MALNYDAEPGRGSCDRRLLFIRKRKSSGEIAKRGTSADQKPVTRRPFPSRRKHGRGCASPASLRRVLRPRSRKKNIISFRRSEAARAPDGTAAVDDCSAFERHNDGACHSSCIRPLNGKTIHLRGGLRINFNENKKK</sequence>
<protein>
    <submittedName>
        <fullName evidence="2">Uncharacterized protein</fullName>
    </submittedName>
</protein>